<dbReference type="AlphaFoldDB" id="A0A1X0BKL0"/>
<proteinExistence type="predicted"/>
<dbReference type="STRING" id="1249101.BST21_22620"/>
<protein>
    <submittedName>
        <fullName evidence="1">Uncharacterized protein</fullName>
    </submittedName>
</protein>
<name>A0A1X0BKL0_MYCCF</name>
<accession>A0A1X0BKL0</accession>
<dbReference type="KEGG" id="mcee:MCEL_38180"/>
<sequence>MTGHRAAQPDPAWRPVLRRRGLIVTFVSEDGTQSKDFDFGSLPGTDGIRHDFAIAFEDATGVLGVSKRLRGAGALWQSARHACCWLAENRPEIRRLADLSAPDARLLALSCRVPSGPGPAASLKTLLRCSPVVSDEASQAFARVRHQKNAKARQPYSADEIRQISVVARGTVRRARARLRTHWAMVADYRAGRFDHLPRADPIRSLAEVLDHCAREGDFPRTASGARAYVTRRAVAAAGGCRLQSLLHVSPGEVWAFGVLLAGLTGLNLSTLDSLPAPHRRASSPDEPGIVFVSADKPRRGKRSAMTVPVTALRPELRPLGGENRRAAVVNTSLTTAYGVFMLLLELTEPARALTGSQHAFIYYSAQPDNVEQKLFGYGISSTASGVNARRRWIAPWLTGDAERDGLLLGISMDRLRKTYLEQVRKPTSHTPATLARYLSRMDPVRNEGFQIVAEALDEQVARALARRSMTVQPDTHDNGSGQDAVLGTCADFEHSPIDGKRCRQSFMACLDCSNARAFPRHLPVQLVVADRLRGLRQEMPIGQWIADHAGPLAQLDDIFAEYEQAQLSAARAEITDSHHQTVNLLLTGNLEAS</sequence>
<keyword evidence="2" id="KW-1185">Reference proteome</keyword>
<evidence type="ECO:0000313" key="1">
    <source>
        <dbReference type="EMBL" id="BBY45523.1"/>
    </source>
</evidence>
<reference evidence="1 2" key="1">
    <citation type="journal article" date="2019" name="Emerg. Microbes Infect.">
        <title>Comprehensive subspecies identification of 175 nontuberculous mycobacteria species based on 7547 genomic profiles.</title>
        <authorList>
            <person name="Matsumoto Y."/>
            <person name="Kinjo T."/>
            <person name="Motooka D."/>
            <person name="Nabeya D."/>
            <person name="Jung N."/>
            <person name="Uechi K."/>
            <person name="Horii T."/>
            <person name="Iida T."/>
            <person name="Fujita J."/>
            <person name="Nakamura S."/>
        </authorList>
    </citation>
    <scope>NUCLEOTIDE SEQUENCE [LARGE SCALE GENOMIC DNA]</scope>
    <source>
        <strain evidence="1 2">JCM 18439</strain>
    </source>
</reference>
<organism evidence="1 2">
    <name type="scientific">Mycolicibacterium celeriflavum</name>
    <name type="common">Mycobacterium celeriflavum</name>
    <dbReference type="NCBI Taxonomy" id="1249101"/>
    <lineage>
        <taxon>Bacteria</taxon>
        <taxon>Bacillati</taxon>
        <taxon>Actinomycetota</taxon>
        <taxon>Actinomycetes</taxon>
        <taxon>Mycobacteriales</taxon>
        <taxon>Mycobacteriaceae</taxon>
        <taxon>Mycolicibacterium</taxon>
    </lineage>
</organism>
<gene>
    <name evidence="1" type="ORF">MCEL_38180</name>
</gene>
<dbReference type="OrthoDB" id="4308266at2"/>
<dbReference type="EMBL" id="AP022591">
    <property type="protein sequence ID" value="BBY45523.1"/>
    <property type="molecule type" value="Genomic_DNA"/>
</dbReference>
<dbReference type="Proteomes" id="UP000466431">
    <property type="component" value="Chromosome"/>
</dbReference>
<evidence type="ECO:0000313" key="2">
    <source>
        <dbReference type="Proteomes" id="UP000466431"/>
    </source>
</evidence>